<dbReference type="EMBL" id="JAGEUA010000001">
    <property type="protein sequence ID" value="KAL1022369.1"/>
    <property type="molecule type" value="Genomic_DNA"/>
</dbReference>
<dbReference type="AlphaFoldDB" id="A0ABD0XLV7"/>
<protein>
    <recommendedName>
        <fullName evidence="3">Secreted protein</fullName>
    </recommendedName>
</protein>
<evidence type="ECO:0000313" key="1">
    <source>
        <dbReference type="EMBL" id="KAL1022369.1"/>
    </source>
</evidence>
<gene>
    <name evidence="1" type="ORF">UPYG_G00025850</name>
</gene>
<organism evidence="1 2">
    <name type="scientific">Umbra pygmaea</name>
    <name type="common">Eastern mudminnow</name>
    <dbReference type="NCBI Taxonomy" id="75934"/>
    <lineage>
        <taxon>Eukaryota</taxon>
        <taxon>Metazoa</taxon>
        <taxon>Chordata</taxon>
        <taxon>Craniata</taxon>
        <taxon>Vertebrata</taxon>
        <taxon>Euteleostomi</taxon>
        <taxon>Actinopterygii</taxon>
        <taxon>Neopterygii</taxon>
        <taxon>Teleostei</taxon>
        <taxon>Protacanthopterygii</taxon>
        <taxon>Esociformes</taxon>
        <taxon>Umbridae</taxon>
        <taxon>Umbra</taxon>
    </lineage>
</organism>
<comment type="caution">
    <text evidence="1">The sequence shown here is derived from an EMBL/GenBank/DDBJ whole genome shotgun (WGS) entry which is preliminary data.</text>
</comment>
<reference evidence="1 2" key="1">
    <citation type="submission" date="2024-06" db="EMBL/GenBank/DDBJ databases">
        <authorList>
            <person name="Pan Q."/>
            <person name="Wen M."/>
            <person name="Jouanno E."/>
            <person name="Zahm M."/>
            <person name="Klopp C."/>
            <person name="Cabau C."/>
            <person name="Louis A."/>
            <person name="Berthelot C."/>
            <person name="Parey E."/>
            <person name="Roest Crollius H."/>
            <person name="Montfort J."/>
            <person name="Robinson-Rechavi M."/>
            <person name="Bouchez O."/>
            <person name="Lampietro C."/>
            <person name="Lopez Roques C."/>
            <person name="Donnadieu C."/>
            <person name="Postlethwait J."/>
            <person name="Bobe J."/>
            <person name="Verreycken H."/>
            <person name="Guiguen Y."/>
        </authorList>
    </citation>
    <scope>NUCLEOTIDE SEQUENCE [LARGE SCALE GENOMIC DNA]</scope>
    <source>
        <strain evidence="1">Up_M1</strain>
        <tissue evidence="1">Testis</tissue>
    </source>
</reference>
<accession>A0ABD0XLV7</accession>
<dbReference type="Proteomes" id="UP001557470">
    <property type="component" value="Unassembled WGS sequence"/>
</dbReference>
<evidence type="ECO:0008006" key="3">
    <source>
        <dbReference type="Google" id="ProtNLM"/>
    </source>
</evidence>
<evidence type="ECO:0000313" key="2">
    <source>
        <dbReference type="Proteomes" id="UP001557470"/>
    </source>
</evidence>
<keyword evidence="2" id="KW-1185">Reference proteome</keyword>
<sequence>MLSCVCVCPVSVTCIQGEEQRCGALSRSDGVAARTVVKRPTPDLAIGHRGHLAGASPTVPPFIL</sequence>
<proteinExistence type="predicted"/>
<name>A0ABD0XLV7_UMBPY</name>